<keyword evidence="2" id="KW-1185">Reference proteome</keyword>
<reference evidence="1" key="2">
    <citation type="submission" date="2023-05" db="EMBL/GenBank/DDBJ databases">
        <authorList>
            <consortium name="Lawrence Berkeley National Laboratory"/>
            <person name="Steindorff A."/>
            <person name="Hensen N."/>
            <person name="Bonometti L."/>
            <person name="Westerberg I."/>
            <person name="Brannstrom I.O."/>
            <person name="Guillou S."/>
            <person name="Cros-Aarteil S."/>
            <person name="Calhoun S."/>
            <person name="Haridas S."/>
            <person name="Kuo A."/>
            <person name="Mondo S."/>
            <person name="Pangilinan J."/>
            <person name="Riley R."/>
            <person name="Labutti K."/>
            <person name="Andreopoulos B."/>
            <person name="Lipzen A."/>
            <person name="Chen C."/>
            <person name="Yanf M."/>
            <person name="Daum C."/>
            <person name="Ng V."/>
            <person name="Clum A."/>
            <person name="Ohm R."/>
            <person name="Martin F."/>
            <person name="Silar P."/>
            <person name="Natvig D."/>
            <person name="Lalanne C."/>
            <person name="Gautier V."/>
            <person name="Ament-Velasquez S.L."/>
            <person name="Kruys A."/>
            <person name="Hutchinson M.I."/>
            <person name="Powell A.J."/>
            <person name="Barry K."/>
            <person name="Miller A.N."/>
            <person name="Grigoriev I.V."/>
            <person name="Debuchy R."/>
            <person name="Gladieux P."/>
            <person name="Thoren M.H."/>
            <person name="Johannesson H."/>
        </authorList>
    </citation>
    <scope>NUCLEOTIDE SEQUENCE</scope>
    <source>
        <strain evidence="1">CBS 757.83</strain>
    </source>
</reference>
<accession>A0AAN6Q0J3</accession>
<name>A0AAN6Q0J3_9PEZI</name>
<dbReference type="Proteomes" id="UP001305647">
    <property type="component" value="Unassembled WGS sequence"/>
</dbReference>
<dbReference type="EMBL" id="MU863644">
    <property type="protein sequence ID" value="KAK4100069.1"/>
    <property type="molecule type" value="Genomic_DNA"/>
</dbReference>
<organism evidence="1 2">
    <name type="scientific">Parathielavia hyrcaniae</name>
    <dbReference type="NCBI Taxonomy" id="113614"/>
    <lineage>
        <taxon>Eukaryota</taxon>
        <taxon>Fungi</taxon>
        <taxon>Dikarya</taxon>
        <taxon>Ascomycota</taxon>
        <taxon>Pezizomycotina</taxon>
        <taxon>Sordariomycetes</taxon>
        <taxon>Sordariomycetidae</taxon>
        <taxon>Sordariales</taxon>
        <taxon>Chaetomiaceae</taxon>
        <taxon>Parathielavia</taxon>
    </lineage>
</organism>
<evidence type="ECO:0000313" key="2">
    <source>
        <dbReference type="Proteomes" id="UP001305647"/>
    </source>
</evidence>
<gene>
    <name evidence="1" type="ORF">N658DRAFT_146095</name>
</gene>
<dbReference type="AlphaFoldDB" id="A0AAN6Q0J3"/>
<evidence type="ECO:0000313" key="1">
    <source>
        <dbReference type="EMBL" id="KAK4100069.1"/>
    </source>
</evidence>
<reference evidence="1" key="1">
    <citation type="journal article" date="2023" name="Mol. Phylogenet. Evol.">
        <title>Genome-scale phylogeny and comparative genomics of the fungal order Sordariales.</title>
        <authorList>
            <person name="Hensen N."/>
            <person name="Bonometti L."/>
            <person name="Westerberg I."/>
            <person name="Brannstrom I.O."/>
            <person name="Guillou S."/>
            <person name="Cros-Aarteil S."/>
            <person name="Calhoun S."/>
            <person name="Haridas S."/>
            <person name="Kuo A."/>
            <person name="Mondo S."/>
            <person name="Pangilinan J."/>
            <person name="Riley R."/>
            <person name="LaButti K."/>
            <person name="Andreopoulos B."/>
            <person name="Lipzen A."/>
            <person name="Chen C."/>
            <person name="Yan M."/>
            <person name="Daum C."/>
            <person name="Ng V."/>
            <person name="Clum A."/>
            <person name="Steindorff A."/>
            <person name="Ohm R.A."/>
            <person name="Martin F."/>
            <person name="Silar P."/>
            <person name="Natvig D.O."/>
            <person name="Lalanne C."/>
            <person name="Gautier V."/>
            <person name="Ament-Velasquez S.L."/>
            <person name="Kruys A."/>
            <person name="Hutchinson M.I."/>
            <person name="Powell A.J."/>
            <person name="Barry K."/>
            <person name="Miller A.N."/>
            <person name="Grigoriev I.V."/>
            <person name="Debuchy R."/>
            <person name="Gladieux P."/>
            <person name="Hiltunen Thoren M."/>
            <person name="Johannesson H."/>
        </authorList>
    </citation>
    <scope>NUCLEOTIDE SEQUENCE</scope>
    <source>
        <strain evidence="1">CBS 757.83</strain>
    </source>
</reference>
<protein>
    <submittedName>
        <fullName evidence="1">Uncharacterized protein</fullName>
    </submittedName>
</protein>
<sequence length="143" mass="15950">MTRLDWSSLLPPSAATPVLPTESLPHIQAVSLPGHHLPRSPLQSRLLIAPVFVDLRSRPSLALTCQDDTSERQAGQEGARVACCPVLELVELSQVPSSPWTVTNLPHWCCFHRLSQLETRREHDTFTGCFRQMLNHSLWLAPG</sequence>
<comment type="caution">
    <text evidence="1">The sequence shown here is derived from an EMBL/GenBank/DDBJ whole genome shotgun (WGS) entry which is preliminary data.</text>
</comment>
<proteinExistence type="predicted"/>